<reference evidence="1 2" key="1">
    <citation type="journal article" date="2014" name="World J. Microbiol. Biotechnol.">
        <title>Biodiversity and physiological characteristics of Antarctic and Arctic lichens-associated bacteria.</title>
        <authorList>
            <person name="Lee Y.M."/>
            <person name="Kim E.H."/>
            <person name="Lee H.K."/>
            <person name="Hong S.G."/>
        </authorList>
    </citation>
    <scope>NUCLEOTIDE SEQUENCE [LARGE SCALE GENOMIC DNA]</scope>
    <source>
        <strain evidence="1 2">PAMC 26569</strain>
    </source>
</reference>
<proteinExistence type="predicted"/>
<dbReference type="KEGG" id="lck:HN018_13010"/>
<sequence length="106" mass="11823">MAPPKIPPVEQLTLCGEALYGEDWHRQMATELRRYHALSARPTLDYRIIRKWVVADRPVPGWVLGVLPRLLASASVLHPEQAADFEALAARLGYPTLKSIALLQGL</sequence>
<dbReference type="AlphaFoldDB" id="A0A6M8HQV2"/>
<dbReference type="Proteomes" id="UP000500767">
    <property type="component" value="Chromosome"/>
</dbReference>
<gene>
    <name evidence="1" type="ORF">HN018_13010</name>
</gene>
<name>A0A6M8HQV2_9PROT</name>
<accession>A0A6M8HQV2</accession>
<keyword evidence="2" id="KW-1185">Reference proteome</keyword>
<dbReference type="EMBL" id="CP053708">
    <property type="protein sequence ID" value="QKE90834.1"/>
    <property type="molecule type" value="Genomic_DNA"/>
</dbReference>
<protein>
    <submittedName>
        <fullName evidence="1">Uncharacterized protein</fullName>
    </submittedName>
</protein>
<evidence type="ECO:0000313" key="1">
    <source>
        <dbReference type="EMBL" id="QKE90834.1"/>
    </source>
</evidence>
<organism evidence="1 2">
    <name type="scientific">Lichenicola cladoniae</name>
    <dbReference type="NCBI Taxonomy" id="1484109"/>
    <lineage>
        <taxon>Bacteria</taxon>
        <taxon>Pseudomonadati</taxon>
        <taxon>Pseudomonadota</taxon>
        <taxon>Alphaproteobacteria</taxon>
        <taxon>Acetobacterales</taxon>
        <taxon>Acetobacteraceae</taxon>
        <taxon>Lichenicola</taxon>
    </lineage>
</organism>
<evidence type="ECO:0000313" key="2">
    <source>
        <dbReference type="Proteomes" id="UP000500767"/>
    </source>
</evidence>
<dbReference type="RefSeq" id="WP_171836285.1">
    <property type="nucleotide sequence ID" value="NZ_CP053708.1"/>
</dbReference>